<organism evidence="1">
    <name type="scientific">marine sediment metagenome</name>
    <dbReference type="NCBI Taxonomy" id="412755"/>
    <lineage>
        <taxon>unclassified sequences</taxon>
        <taxon>metagenomes</taxon>
        <taxon>ecological metagenomes</taxon>
    </lineage>
</organism>
<name>A0A0F9MT34_9ZZZZ</name>
<dbReference type="AlphaFoldDB" id="A0A0F9MT34"/>
<dbReference type="EMBL" id="LAZR01004242">
    <property type="protein sequence ID" value="KKN10450.1"/>
    <property type="molecule type" value="Genomic_DNA"/>
</dbReference>
<proteinExistence type="predicted"/>
<comment type="caution">
    <text evidence="1">The sequence shown here is derived from an EMBL/GenBank/DDBJ whole genome shotgun (WGS) entry which is preliminary data.</text>
</comment>
<gene>
    <name evidence="1" type="ORF">LCGC14_1036310</name>
</gene>
<accession>A0A0F9MT34</accession>
<sequence length="130" mass="14794">MEGSYWFDPEGVEYHNAELHEHYELLAKTFPLGDDCEDRHGLAFTAGFVRVTVNRDEFAAQWGGKLTVPQRSALARLAKSCNTVFFADASDGFDPENWKAESFSNDDSRFERLIGAGLRVERSPWEDPEF</sequence>
<protein>
    <submittedName>
        <fullName evidence="1">Uncharacterized protein</fullName>
    </submittedName>
</protein>
<reference evidence="1" key="1">
    <citation type="journal article" date="2015" name="Nature">
        <title>Complex archaea that bridge the gap between prokaryotes and eukaryotes.</title>
        <authorList>
            <person name="Spang A."/>
            <person name="Saw J.H."/>
            <person name="Jorgensen S.L."/>
            <person name="Zaremba-Niedzwiedzka K."/>
            <person name="Martijn J."/>
            <person name="Lind A.E."/>
            <person name="van Eijk R."/>
            <person name="Schleper C."/>
            <person name="Guy L."/>
            <person name="Ettema T.J."/>
        </authorList>
    </citation>
    <scope>NUCLEOTIDE SEQUENCE</scope>
</reference>
<evidence type="ECO:0000313" key="1">
    <source>
        <dbReference type="EMBL" id="KKN10450.1"/>
    </source>
</evidence>